<feature type="compositionally biased region" description="Basic and acidic residues" evidence="1">
    <location>
        <begin position="122"/>
        <end position="134"/>
    </location>
</feature>
<feature type="region of interest" description="Disordered" evidence="1">
    <location>
        <begin position="1"/>
        <end position="203"/>
    </location>
</feature>
<feature type="compositionally biased region" description="Basic residues" evidence="1">
    <location>
        <begin position="350"/>
        <end position="366"/>
    </location>
</feature>
<feature type="compositionally biased region" description="Basic residues" evidence="1">
    <location>
        <begin position="407"/>
        <end position="430"/>
    </location>
</feature>
<evidence type="ECO:0000313" key="2">
    <source>
        <dbReference type="EMBL" id="CAA9340868.1"/>
    </source>
</evidence>
<organism evidence="2">
    <name type="scientific">uncultured Friedmanniella sp</name>
    <dbReference type="NCBI Taxonomy" id="335381"/>
    <lineage>
        <taxon>Bacteria</taxon>
        <taxon>Bacillati</taxon>
        <taxon>Actinomycetota</taxon>
        <taxon>Actinomycetes</taxon>
        <taxon>Propionibacteriales</taxon>
        <taxon>Nocardioidaceae</taxon>
        <taxon>Friedmanniella</taxon>
        <taxon>environmental samples</taxon>
    </lineage>
</organism>
<feature type="compositionally biased region" description="Basic and acidic residues" evidence="1">
    <location>
        <begin position="181"/>
        <end position="195"/>
    </location>
</feature>
<proteinExistence type="predicted"/>
<dbReference type="AlphaFoldDB" id="A0A6J4LU31"/>
<feature type="compositionally biased region" description="Low complexity" evidence="1">
    <location>
        <begin position="463"/>
        <end position="473"/>
    </location>
</feature>
<sequence length="473" mass="50326">ERVARRARPPAGGAAPGRRGRPCGGAPDGARGQLPDRGHRPRGATGAAARGRLVLARPPGRPAPLRAEPGLRLPLGGGDPGRGRDPAGRDALARRQPAAGLGAAPRPGDGRHRPGGHRPDRRRADPDHHPDRRAGRGALRQRGDRFQQPADHAGEQQPAAELRVLRHRPVGQPHPDLPGRQPEHHRDVRGRDRRPGRALPGRAGDHPVLAVLLPLRRPGDLHLPAELRPAGVQGTRRPRRQQRLAGAVRLRPRHHPGGVVRRRRRADLRAGAAGARGPRPGRARLHRGLRPAGRRVRVGVRRRDRRAGGPGLGQGADHARRHHPGDAAGGAHPAALPAGPGGQAAPARRAAGHRRRDHRRRDRRRAAGGAAAGLRQVVHPVPPRPPDPGDRRGPTAPRSAPGASRCRGSRRRCRGAGGPRRRPGRRRRGPRTGARGGRVHRRPGCAGGCRPGVRRGAAGGLTGRARAPARGSL</sequence>
<feature type="compositionally biased region" description="Low complexity" evidence="1">
    <location>
        <begin position="329"/>
        <end position="349"/>
    </location>
</feature>
<feature type="compositionally biased region" description="Low complexity" evidence="1">
    <location>
        <begin position="94"/>
        <end position="107"/>
    </location>
</feature>
<dbReference type="EMBL" id="CADCTS010000508">
    <property type="protein sequence ID" value="CAA9340868.1"/>
    <property type="molecule type" value="Genomic_DNA"/>
</dbReference>
<name>A0A6J4LU31_9ACTN</name>
<feature type="region of interest" description="Disordered" evidence="1">
    <location>
        <begin position="259"/>
        <end position="473"/>
    </location>
</feature>
<feature type="compositionally biased region" description="Low complexity" evidence="1">
    <location>
        <begin position="43"/>
        <end position="74"/>
    </location>
</feature>
<feature type="compositionally biased region" description="Basic and acidic residues" evidence="1">
    <location>
        <begin position="81"/>
        <end position="93"/>
    </location>
</feature>
<feature type="compositionally biased region" description="Low complexity" evidence="1">
    <location>
        <begin position="269"/>
        <end position="278"/>
    </location>
</feature>
<feature type="non-terminal residue" evidence="2">
    <location>
        <position position="473"/>
    </location>
</feature>
<feature type="compositionally biased region" description="Basic residues" evidence="1">
    <location>
        <begin position="279"/>
        <end position="305"/>
    </location>
</feature>
<gene>
    <name evidence="2" type="ORF">AVDCRST_MAG48-3634</name>
</gene>
<reference evidence="2" key="1">
    <citation type="submission" date="2020-02" db="EMBL/GenBank/DDBJ databases">
        <authorList>
            <person name="Meier V. D."/>
        </authorList>
    </citation>
    <scope>NUCLEOTIDE SEQUENCE</scope>
    <source>
        <strain evidence="2">AVDCRST_MAG48</strain>
    </source>
</reference>
<feature type="compositionally biased region" description="Low complexity" evidence="1">
    <location>
        <begin position="394"/>
        <end position="406"/>
    </location>
</feature>
<protein>
    <submittedName>
        <fullName evidence="2">FIG01121868: Possible membrane protein, Rv0205</fullName>
    </submittedName>
</protein>
<evidence type="ECO:0000256" key="1">
    <source>
        <dbReference type="SAM" id="MobiDB-lite"/>
    </source>
</evidence>
<feature type="non-terminal residue" evidence="2">
    <location>
        <position position="1"/>
    </location>
</feature>
<feature type="compositionally biased region" description="Low complexity" evidence="1">
    <location>
        <begin position="367"/>
        <end position="376"/>
    </location>
</feature>
<accession>A0A6J4LU31</accession>